<protein>
    <submittedName>
        <fullName evidence="1">Lysis system i-spanin subunit Rz</fullName>
    </submittedName>
</protein>
<reference evidence="1 2" key="1">
    <citation type="submission" date="2024-02" db="EMBL/GenBank/DDBJ databases">
        <title>Identification of pathogenicity and growth-promoting function of Pseudomonas putida variant.</title>
        <authorList>
            <person name="Sun J."/>
        </authorList>
    </citation>
    <scope>NUCLEOTIDE SEQUENCE [LARGE SCALE GENOMIC DNA]</scope>
    <source>
        <strain evidence="1 2">A03</strain>
    </source>
</reference>
<dbReference type="InterPro" id="IPR004929">
    <property type="entry name" value="I-spanin"/>
</dbReference>
<dbReference type="Proteomes" id="UP001380290">
    <property type="component" value="Unassembled WGS sequence"/>
</dbReference>
<organism evidence="1 2">
    <name type="scientific">Pseudomonas farsensis</name>
    <dbReference type="NCBI Taxonomy" id="2745492"/>
    <lineage>
        <taxon>Bacteria</taxon>
        <taxon>Pseudomonadati</taxon>
        <taxon>Pseudomonadota</taxon>
        <taxon>Gammaproteobacteria</taxon>
        <taxon>Pseudomonadales</taxon>
        <taxon>Pseudomonadaceae</taxon>
        <taxon>Pseudomonas</taxon>
    </lineage>
</organism>
<gene>
    <name evidence="1" type="ORF">V7S98_02855</name>
</gene>
<dbReference type="Pfam" id="PF03245">
    <property type="entry name" value="Phage_lysis"/>
    <property type="match status" value="1"/>
</dbReference>
<sequence>MLNRWKPGLYAALLALGAVLAWQAQAWRYGRLLAQQEQALVQQRLDQAEALHGLLLAEREQREGLELRVRDIDSRHFKELSDAQNTQARLRDRLATADLRLSVLVERGAGCPAVPAATGAAGVDDGPVRARLDPAHAQRIIAITDRGDRGLIALRACQAYVRALAP</sequence>
<comment type="caution">
    <text evidence="1">The sequence shown here is derived from an EMBL/GenBank/DDBJ whole genome shotgun (WGS) entry which is preliminary data.</text>
</comment>
<dbReference type="EMBL" id="JBBHLC010000004">
    <property type="protein sequence ID" value="MEJ5862157.1"/>
    <property type="molecule type" value="Genomic_DNA"/>
</dbReference>
<accession>A0ABU8QNC5</accession>
<evidence type="ECO:0000313" key="2">
    <source>
        <dbReference type="Proteomes" id="UP001380290"/>
    </source>
</evidence>
<dbReference type="RefSeq" id="WP_339598222.1">
    <property type="nucleotide sequence ID" value="NZ_JBBHLC010000004.1"/>
</dbReference>
<keyword evidence="2" id="KW-1185">Reference proteome</keyword>
<name>A0ABU8QNC5_9PSED</name>
<proteinExistence type="predicted"/>
<evidence type="ECO:0000313" key="1">
    <source>
        <dbReference type="EMBL" id="MEJ5862157.1"/>
    </source>
</evidence>